<reference evidence="3 4" key="1">
    <citation type="submission" date="2019-07" db="EMBL/GenBank/DDBJ databases">
        <title>Complete genome of Crassaminicella thermophila SY095.</title>
        <authorList>
            <person name="Li X."/>
        </authorList>
    </citation>
    <scope>NUCLEOTIDE SEQUENCE [LARGE SCALE GENOMIC DNA]</scope>
    <source>
        <strain evidence="3 4">SY095</strain>
    </source>
</reference>
<keyword evidence="4" id="KW-1185">Reference proteome</keyword>
<feature type="domain" description="4Fe-4S ferredoxin-type" evidence="2">
    <location>
        <begin position="29"/>
        <end position="63"/>
    </location>
</feature>
<feature type="transmembrane region" description="Helical" evidence="1">
    <location>
        <begin position="116"/>
        <end position="135"/>
    </location>
</feature>
<feature type="domain" description="4Fe-4S ferredoxin-type" evidence="2">
    <location>
        <begin position="124"/>
        <end position="154"/>
    </location>
</feature>
<dbReference type="OrthoDB" id="9786132at2"/>
<dbReference type="InterPro" id="IPR017896">
    <property type="entry name" value="4Fe4S_Fe-S-bd"/>
</dbReference>
<evidence type="ECO:0000259" key="2">
    <source>
        <dbReference type="Pfam" id="PF12801"/>
    </source>
</evidence>
<feature type="transmembrane region" description="Helical" evidence="1">
    <location>
        <begin position="87"/>
        <end position="104"/>
    </location>
</feature>
<dbReference type="EMBL" id="CP042243">
    <property type="protein sequence ID" value="QEK11286.1"/>
    <property type="molecule type" value="Genomic_DNA"/>
</dbReference>
<dbReference type="RefSeq" id="WP_148808359.1">
    <property type="nucleotide sequence ID" value="NZ_CP042243.1"/>
</dbReference>
<keyword evidence="1" id="KW-0812">Transmembrane</keyword>
<evidence type="ECO:0000256" key="1">
    <source>
        <dbReference type="SAM" id="Phobius"/>
    </source>
</evidence>
<dbReference type="KEGG" id="crs:FQB35_02270"/>
<dbReference type="Proteomes" id="UP000324646">
    <property type="component" value="Chromosome"/>
</dbReference>
<keyword evidence="1" id="KW-0472">Membrane</keyword>
<dbReference type="Pfam" id="PF12801">
    <property type="entry name" value="Fer4_5"/>
    <property type="match status" value="2"/>
</dbReference>
<protein>
    <submittedName>
        <fullName evidence="3">4Fe-4S ferredoxin</fullName>
    </submittedName>
</protein>
<name>A0A5C0SC62_CRATE</name>
<gene>
    <name evidence="3" type="ORF">FQB35_02270</name>
</gene>
<accession>A0A5C0SC62</accession>
<organism evidence="3 4">
    <name type="scientific">Crassaminicella thermophila</name>
    <dbReference type="NCBI Taxonomy" id="2599308"/>
    <lineage>
        <taxon>Bacteria</taxon>
        <taxon>Bacillati</taxon>
        <taxon>Bacillota</taxon>
        <taxon>Clostridia</taxon>
        <taxon>Eubacteriales</taxon>
        <taxon>Clostridiaceae</taxon>
        <taxon>Crassaminicella</taxon>
    </lineage>
</organism>
<proteinExistence type="predicted"/>
<feature type="transmembrane region" description="Helical" evidence="1">
    <location>
        <begin position="12"/>
        <end position="41"/>
    </location>
</feature>
<keyword evidence="1" id="KW-1133">Transmembrane helix</keyword>
<dbReference type="AlphaFoldDB" id="A0A5C0SC62"/>
<sequence>MAAKKSHQSWSWILMVLFFILAIVDVRFGLLGFVCMAAPIYHALRGRGKIHCSKYCPRGSILGNFLKYVSLDKNLPKALRGKSAKNILLTLMMIMFSISLYHAFQAPNVIKAVGFAIFRLMVASSILAFIMGVIFKPRSWCQVCPMGHTTALIKQSQDRKKMINKKAATICE</sequence>
<evidence type="ECO:0000313" key="3">
    <source>
        <dbReference type="EMBL" id="QEK11286.1"/>
    </source>
</evidence>
<evidence type="ECO:0000313" key="4">
    <source>
        <dbReference type="Proteomes" id="UP000324646"/>
    </source>
</evidence>